<feature type="compositionally biased region" description="Polar residues" evidence="3">
    <location>
        <begin position="589"/>
        <end position="604"/>
    </location>
</feature>
<dbReference type="AlphaFoldDB" id="R7QNH0"/>
<dbReference type="STRING" id="2769.R7QNH0"/>
<dbReference type="Gene3D" id="3.30.1370.100">
    <property type="entry name" value="MutL, C-terminal domain, regulatory subdomain"/>
    <property type="match status" value="1"/>
</dbReference>
<dbReference type="Pfam" id="PF13589">
    <property type="entry name" value="HATPase_c_3"/>
    <property type="match status" value="1"/>
</dbReference>
<dbReference type="OMA" id="MRPRRMP"/>
<dbReference type="OrthoDB" id="10263226at2759"/>
<evidence type="ECO:0000256" key="2">
    <source>
        <dbReference type="ARBA" id="ARBA00022763"/>
    </source>
</evidence>
<keyword evidence="7" id="KW-1185">Reference proteome</keyword>
<feature type="region of interest" description="Disordered" evidence="3">
    <location>
        <begin position="735"/>
        <end position="756"/>
    </location>
</feature>
<dbReference type="Gene3D" id="3.30.565.10">
    <property type="entry name" value="Histidine kinase-like ATPase, C-terminal domain"/>
    <property type="match status" value="1"/>
</dbReference>
<accession>R7QNH0</accession>
<dbReference type="CDD" id="cd16926">
    <property type="entry name" value="HATPase_MutL-MLH-PMS-like"/>
    <property type="match status" value="1"/>
</dbReference>
<dbReference type="FunFam" id="3.30.1370.100:FF:000001">
    <property type="entry name" value="Mismatch repair endonuclease pms1, putative"/>
    <property type="match status" value="1"/>
</dbReference>
<dbReference type="PhylomeDB" id="R7QNH0"/>
<gene>
    <name evidence="6" type="ORF">CHC_T00006713001</name>
</gene>
<dbReference type="GO" id="GO:0005524">
    <property type="term" value="F:ATP binding"/>
    <property type="evidence" value="ECO:0007669"/>
    <property type="project" value="InterPro"/>
</dbReference>
<dbReference type="InterPro" id="IPR014762">
    <property type="entry name" value="DNA_mismatch_repair_CS"/>
</dbReference>
<dbReference type="InterPro" id="IPR002099">
    <property type="entry name" value="MutL/Mlh/PMS"/>
</dbReference>
<dbReference type="InterPro" id="IPR042120">
    <property type="entry name" value="MutL_C_dimsub"/>
</dbReference>
<dbReference type="SMART" id="SM00853">
    <property type="entry name" value="MutL_C"/>
    <property type="match status" value="1"/>
</dbReference>
<dbReference type="Gene3D" id="3.30.230.10">
    <property type="match status" value="1"/>
</dbReference>
<dbReference type="InterPro" id="IPR038973">
    <property type="entry name" value="MutL/Mlh/Pms-like"/>
</dbReference>
<dbReference type="InterPro" id="IPR014790">
    <property type="entry name" value="MutL_C"/>
</dbReference>
<dbReference type="GO" id="GO:0006298">
    <property type="term" value="P:mismatch repair"/>
    <property type="evidence" value="ECO:0007669"/>
    <property type="project" value="InterPro"/>
</dbReference>
<dbReference type="SUPFAM" id="SSF54211">
    <property type="entry name" value="Ribosomal protein S5 domain 2-like"/>
    <property type="match status" value="1"/>
</dbReference>
<dbReference type="GO" id="GO:0140664">
    <property type="term" value="F:ATP-dependent DNA damage sensor activity"/>
    <property type="evidence" value="ECO:0007669"/>
    <property type="project" value="InterPro"/>
</dbReference>
<feature type="domain" description="MutL C-terminal dimerisation" evidence="4">
    <location>
        <begin position="793"/>
        <end position="944"/>
    </location>
</feature>
<evidence type="ECO:0000256" key="1">
    <source>
        <dbReference type="ARBA" id="ARBA00006082"/>
    </source>
</evidence>
<dbReference type="InterPro" id="IPR013507">
    <property type="entry name" value="DNA_mismatch_S5_2-like"/>
</dbReference>
<proteinExistence type="inferred from homology"/>
<dbReference type="InterPro" id="IPR042121">
    <property type="entry name" value="MutL_C_regsub"/>
</dbReference>
<feature type="compositionally biased region" description="Basic and acidic residues" evidence="3">
    <location>
        <begin position="20"/>
        <end position="29"/>
    </location>
</feature>
<keyword evidence="2" id="KW-0227">DNA damage</keyword>
<reference evidence="7" key="1">
    <citation type="journal article" date="2013" name="Proc. Natl. Acad. Sci. U.S.A.">
        <title>Genome structure and metabolic features in the red seaweed Chondrus crispus shed light on evolution of the Archaeplastida.</title>
        <authorList>
            <person name="Collen J."/>
            <person name="Porcel B."/>
            <person name="Carre W."/>
            <person name="Ball S.G."/>
            <person name="Chaparro C."/>
            <person name="Tonon T."/>
            <person name="Barbeyron T."/>
            <person name="Michel G."/>
            <person name="Noel B."/>
            <person name="Valentin K."/>
            <person name="Elias M."/>
            <person name="Artiguenave F."/>
            <person name="Arun A."/>
            <person name="Aury J.M."/>
            <person name="Barbosa-Neto J.F."/>
            <person name="Bothwell J.H."/>
            <person name="Bouget F.Y."/>
            <person name="Brillet L."/>
            <person name="Cabello-Hurtado F."/>
            <person name="Capella-Gutierrez S."/>
            <person name="Charrier B."/>
            <person name="Cladiere L."/>
            <person name="Cock J.M."/>
            <person name="Coelho S.M."/>
            <person name="Colleoni C."/>
            <person name="Czjzek M."/>
            <person name="Da Silva C."/>
            <person name="Delage L."/>
            <person name="Denoeud F."/>
            <person name="Deschamps P."/>
            <person name="Dittami S.M."/>
            <person name="Gabaldon T."/>
            <person name="Gachon C.M."/>
            <person name="Groisillier A."/>
            <person name="Herve C."/>
            <person name="Jabbari K."/>
            <person name="Katinka M."/>
            <person name="Kloareg B."/>
            <person name="Kowalczyk N."/>
            <person name="Labadie K."/>
            <person name="Leblanc C."/>
            <person name="Lopez P.J."/>
            <person name="McLachlan D.H."/>
            <person name="Meslet-Cladiere L."/>
            <person name="Moustafa A."/>
            <person name="Nehr Z."/>
            <person name="Nyvall Collen P."/>
            <person name="Panaud O."/>
            <person name="Partensky F."/>
            <person name="Poulain J."/>
            <person name="Rensing S.A."/>
            <person name="Rousvoal S."/>
            <person name="Samson G."/>
            <person name="Symeonidi A."/>
            <person name="Weissenbach J."/>
            <person name="Zambounis A."/>
            <person name="Wincker P."/>
            <person name="Boyen C."/>
        </authorList>
    </citation>
    <scope>NUCLEOTIDE SEQUENCE [LARGE SCALE GENOMIC DNA]</scope>
    <source>
        <strain evidence="7">cv. Stackhouse</strain>
    </source>
</reference>
<dbReference type="SUPFAM" id="SSF55874">
    <property type="entry name" value="ATPase domain of HSP90 chaperone/DNA topoisomerase II/histidine kinase"/>
    <property type="match status" value="1"/>
</dbReference>
<dbReference type="NCBIfam" id="TIGR00585">
    <property type="entry name" value="mutl"/>
    <property type="match status" value="1"/>
</dbReference>
<feature type="region of interest" description="Disordered" evidence="3">
    <location>
        <begin position="1"/>
        <end position="38"/>
    </location>
</feature>
<dbReference type="InterPro" id="IPR014721">
    <property type="entry name" value="Ribsml_uS5_D2-typ_fold_subgr"/>
</dbReference>
<dbReference type="KEGG" id="ccp:CHC_T00006713001"/>
<comment type="similarity">
    <text evidence="1">Belongs to the DNA mismatch repair MutL/HexB family.</text>
</comment>
<evidence type="ECO:0000313" key="7">
    <source>
        <dbReference type="Proteomes" id="UP000012073"/>
    </source>
</evidence>
<dbReference type="GeneID" id="17326619"/>
<evidence type="ECO:0000259" key="5">
    <source>
        <dbReference type="SMART" id="SM01340"/>
    </source>
</evidence>
<dbReference type="PROSITE" id="PS00058">
    <property type="entry name" value="DNA_MISMATCH_REPAIR_1"/>
    <property type="match status" value="1"/>
</dbReference>
<organism evidence="6 7">
    <name type="scientific">Chondrus crispus</name>
    <name type="common">Carrageen Irish moss</name>
    <name type="synonym">Polymorpha crispa</name>
    <dbReference type="NCBI Taxonomy" id="2769"/>
    <lineage>
        <taxon>Eukaryota</taxon>
        <taxon>Rhodophyta</taxon>
        <taxon>Florideophyceae</taxon>
        <taxon>Rhodymeniophycidae</taxon>
        <taxon>Gigartinales</taxon>
        <taxon>Gigartinaceae</taxon>
        <taxon>Chondrus</taxon>
    </lineage>
</organism>
<feature type="region of interest" description="Disordered" evidence="3">
    <location>
        <begin position="677"/>
        <end position="713"/>
    </location>
</feature>
<feature type="compositionally biased region" description="Basic and acidic residues" evidence="3">
    <location>
        <begin position="1"/>
        <end position="12"/>
    </location>
</feature>
<evidence type="ECO:0000256" key="3">
    <source>
        <dbReference type="SAM" id="MobiDB-lite"/>
    </source>
</evidence>
<evidence type="ECO:0000259" key="4">
    <source>
        <dbReference type="SMART" id="SM00853"/>
    </source>
</evidence>
<dbReference type="RefSeq" id="XP_005718906.1">
    <property type="nucleotide sequence ID" value="XM_005718849.1"/>
</dbReference>
<feature type="domain" description="DNA mismatch repair protein S5" evidence="5">
    <location>
        <begin position="305"/>
        <end position="455"/>
    </location>
</feature>
<sequence>MSKAQRKEDNDTSSRININEFRRVPKESNPENCRLQTPLPHLDTTLVTDRKSSRGSRVQAISSAAHASRPSKLSAMITPMNSGVAHQIRSAQVVLDPASVIKELLENALDADATRIDIRVRGKAALDSIAVSDNGNGIPRNDYNSLCLSASTSKIRNFEDLDSIMTFGFRGEALSAICAISKSVSFVTRTKEDSVATSLKYGQDGYLQEKRPVARPTGTTALVDALFHKLPVRRKDAVKNSSREIARCVSVVQALALVSVGVRIELKISQDIKVLTHLNASGALIPRPQPSHEKPLNLRALRHTASCVLGNKTATALLDLSLSKIASVSLPRSGASPNARADRDDNTSNRHYCCSGLVSKASLDANGSGGRAKSSHQYIFANKRPVDFPRLTRAVNELYRRITGLNGATPVLILNLDLPVGSHDVNLSPDKRDFLIRDVSDVIAGVICQLEALWSPKKAAEIPVQKLNFRTEPISLLSNSRGIAMDMLNQPRPLKETDGEEEVNEVRKVDPSRENVHVYQGTAEVDKTGSQLSLDNKGQILQSPESTSVPALSMPSVPVGLEVESDRPDHDEHAIVGVDSTFETERNQSRSASSPFSLDLSNPKKSGFHATLHKARSLTDRRRILTTLCPSKRNVGAFVSRQVENFGTPAKKKRMTSSAPLPLSRNCKSARILSSNVPEKRNCHPGSVDEGTESPTRCIDEPGPRSRSPVRQTPSVLKMNWKIVCEEQVAVGSPHVLRGGSSSDEEGGEVQTDAAFKKSSVAAESTVEGSAIDAAELEMSRLFRQEWFRKLKILGQFNRGFIIGQLGRDLFIIDQHASDEKYNFEDLQRSTAISKQKLVRPLALEFSAQDELIVLQHKEAFRAGGFDIDYRAKKNPTQRLYLRSQPVSKSTMFVQDDLKEIVAMLKSSVLQSSSLKVKVLRPPRVRAMFASRACRKSVMIGTALQKSQMRKIVNNLTSIEHPWTCPHGRPTMRHLCTLPEPH</sequence>
<dbReference type="SMART" id="SM01340">
    <property type="entry name" value="DNA_mis_repair"/>
    <property type="match status" value="1"/>
</dbReference>
<dbReference type="FunFam" id="3.30.565.10:FF:000017">
    <property type="entry name" value="PMS1 homolog 1, mismatch repair system component"/>
    <property type="match status" value="1"/>
</dbReference>
<dbReference type="Proteomes" id="UP000012073">
    <property type="component" value="Unassembled WGS sequence"/>
</dbReference>
<dbReference type="GO" id="GO:0030983">
    <property type="term" value="F:mismatched DNA binding"/>
    <property type="evidence" value="ECO:0007669"/>
    <property type="project" value="InterPro"/>
</dbReference>
<dbReference type="InterPro" id="IPR037198">
    <property type="entry name" value="MutL_C_sf"/>
</dbReference>
<dbReference type="InterPro" id="IPR036890">
    <property type="entry name" value="HATPase_C_sf"/>
</dbReference>
<dbReference type="GO" id="GO:0032389">
    <property type="term" value="C:MutLalpha complex"/>
    <property type="evidence" value="ECO:0007669"/>
    <property type="project" value="TreeGrafter"/>
</dbReference>
<dbReference type="Gramene" id="CDF39001">
    <property type="protein sequence ID" value="CDF39001"/>
    <property type="gene ID" value="CHC_T00006713001"/>
</dbReference>
<dbReference type="Gene3D" id="3.30.1540.20">
    <property type="entry name" value="MutL, C-terminal domain, dimerisation subdomain"/>
    <property type="match status" value="1"/>
</dbReference>
<dbReference type="PANTHER" id="PTHR10073">
    <property type="entry name" value="DNA MISMATCH REPAIR PROTEIN MLH, PMS, MUTL"/>
    <property type="match status" value="1"/>
</dbReference>
<evidence type="ECO:0000313" key="6">
    <source>
        <dbReference type="EMBL" id="CDF39001.1"/>
    </source>
</evidence>
<dbReference type="PANTHER" id="PTHR10073:SF52">
    <property type="entry name" value="MISMATCH REPAIR ENDONUCLEASE PMS2"/>
    <property type="match status" value="1"/>
</dbReference>
<feature type="region of interest" description="Disordered" evidence="3">
    <location>
        <begin position="582"/>
        <end position="606"/>
    </location>
</feature>
<name>R7QNH0_CHOCR</name>
<dbReference type="GO" id="GO:0016887">
    <property type="term" value="F:ATP hydrolysis activity"/>
    <property type="evidence" value="ECO:0007669"/>
    <property type="project" value="InterPro"/>
</dbReference>
<dbReference type="Pfam" id="PF01119">
    <property type="entry name" value="DNA_mis_repair"/>
    <property type="match status" value="1"/>
</dbReference>
<dbReference type="SUPFAM" id="SSF118116">
    <property type="entry name" value="DNA mismatch repair protein MutL"/>
    <property type="match status" value="1"/>
</dbReference>
<protein>
    <submittedName>
        <fullName evidence="6">Uncharacterized protein</fullName>
    </submittedName>
</protein>
<dbReference type="InterPro" id="IPR020568">
    <property type="entry name" value="Ribosomal_Su5_D2-typ_SF"/>
</dbReference>
<dbReference type="Pfam" id="PF08676">
    <property type="entry name" value="MutL_C"/>
    <property type="match status" value="1"/>
</dbReference>
<dbReference type="EMBL" id="HG001983">
    <property type="protein sequence ID" value="CDF39001.1"/>
    <property type="molecule type" value="Genomic_DNA"/>
</dbReference>